<dbReference type="InterPro" id="IPR017871">
    <property type="entry name" value="ABC_transporter-like_CS"/>
</dbReference>
<dbReference type="GO" id="GO:0016887">
    <property type="term" value="F:ATP hydrolysis activity"/>
    <property type="evidence" value="ECO:0007669"/>
    <property type="project" value="InterPro"/>
</dbReference>
<evidence type="ECO:0000256" key="4">
    <source>
        <dbReference type="ARBA" id="ARBA00022840"/>
    </source>
</evidence>
<keyword evidence="2" id="KW-0813">Transport</keyword>
<dbReference type="CDD" id="cd03264">
    <property type="entry name" value="ABC_drug_resistance_like"/>
    <property type="match status" value="1"/>
</dbReference>
<dbReference type="InterPro" id="IPR003593">
    <property type="entry name" value="AAA+_ATPase"/>
</dbReference>
<dbReference type="InterPro" id="IPR003439">
    <property type="entry name" value="ABC_transporter-like_ATP-bd"/>
</dbReference>
<keyword evidence="3" id="KW-0547">Nucleotide-binding</keyword>
<keyword evidence="4 6" id="KW-0067">ATP-binding</keyword>
<keyword evidence="7" id="KW-1185">Reference proteome</keyword>
<dbReference type="SUPFAM" id="SSF52540">
    <property type="entry name" value="P-loop containing nucleoside triphosphate hydrolases"/>
    <property type="match status" value="1"/>
</dbReference>
<feature type="domain" description="ABC transporter" evidence="5">
    <location>
        <begin position="4"/>
        <end position="234"/>
    </location>
</feature>
<proteinExistence type="inferred from homology"/>
<sequence length="294" mass="32439">MSKLTISQLSKTYPNGVKALDNINIEIDNGMFGLLGPNGAGKSSLMRTLATLQEADTGSAHLDGIDILNQPDELRKVLGYLPQEFGVYPRVTAEQLLDHMAILKGITKKSERKEMVKYLLDKVNLYDKRKKAIKGFSGGMKQRVGIAQALIGSPKLIIVDEPTAGLDPSERNRFYNLLADVGEKVVVILSTHIVDDVRELCTNMAIMNLGEIVFKGAPQTAIEDLSGKVYQKIVKREELDNYAKEYSIISNKMVGGKPLIHVFSESNPGDGFEQVQPNLEDVFFSKINTSNILV</sequence>
<evidence type="ECO:0000313" key="7">
    <source>
        <dbReference type="Proteomes" id="UP000642920"/>
    </source>
</evidence>
<dbReference type="Pfam" id="PF00005">
    <property type="entry name" value="ABC_tran"/>
    <property type="match status" value="1"/>
</dbReference>
<dbReference type="GO" id="GO:0005524">
    <property type="term" value="F:ATP binding"/>
    <property type="evidence" value="ECO:0007669"/>
    <property type="project" value="UniProtKB-KW"/>
</dbReference>
<dbReference type="PANTHER" id="PTHR43335:SF2">
    <property type="entry name" value="ABC TRANSPORTER, ATP-BINDING PROTEIN"/>
    <property type="match status" value="1"/>
</dbReference>
<dbReference type="SMART" id="SM00382">
    <property type="entry name" value="AAA"/>
    <property type="match status" value="1"/>
</dbReference>
<dbReference type="AlphaFoldDB" id="A0A937AHB5"/>
<dbReference type="RefSeq" id="WP_201920396.1">
    <property type="nucleotide sequence ID" value="NZ_JAERQG010000002.1"/>
</dbReference>
<dbReference type="Gene3D" id="3.40.50.300">
    <property type="entry name" value="P-loop containing nucleotide triphosphate hydrolases"/>
    <property type="match status" value="1"/>
</dbReference>
<evidence type="ECO:0000313" key="6">
    <source>
        <dbReference type="EMBL" id="MBL0765549.1"/>
    </source>
</evidence>
<comment type="similarity">
    <text evidence="1">Belongs to the ABC transporter superfamily.</text>
</comment>
<evidence type="ECO:0000256" key="2">
    <source>
        <dbReference type="ARBA" id="ARBA00022448"/>
    </source>
</evidence>
<dbReference type="Proteomes" id="UP000642920">
    <property type="component" value="Unassembled WGS sequence"/>
</dbReference>
<organism evidence="6 7">
    <name type="scientific">Marivirga atlantica</name>
    <dbReference type="NCBI Taxonomy" id="1548457"/>
    <lineage>
        <taxon>Bacteria</taxon>
        <taxon>Pseudomonadati</taxon>
        <taxon>Bacteroidota</taxon>
        <taxon>Cytophagia</taxon>
        <taxon>Cytophagales</taxon>
        <taxon>Marivirgaceae</taxon>
        <taxon>Marivirga</taxon>
    </lineage>
</organism>
<dbReference type="InterPro" id="IPR027417">
    <property type="entry name" value="P-loop_NTPase"/>
</dbReference>
<accession>A0A937AHB5</accession>
<name>A0A937AHB5_9BACT</name>
<dbReference type="PROSITE" id="PS00211">
    <property type="entry name" value="ABC_TRANSPORTER_1"/>
    <property type="match status" value="1"/>
</dbReference>
<evidence type="ECO:0000259" key="5">
    <source>
        <dbReference type="PROSITE" id="PS50893"/>
    </source>
</evidence>
<protein>
    <submittedName>
        <fullName evidence="6">ABC transporter ATP-binding protein</fullName>
    </submittedName>
</protein>
<gene>
    <name evidence="6" type="ORF">JKP34_09820</name>
</gene>
<dbReference type="EMBL" id="JAERQG010000002">
    <property type="protein sequence ID" value="MBL0765549.1"/>
    <property type="molecule type" value="Genomic_DNA"/>
</dbReference>
<dbReference type="PANTHER" id="PTHR43335">
    <property type="entry name" value="ABC TRANSPORTER, ATP-BINDING PROTEIN"/>
    <property type="match status" value="1"/>
</dbReference>
<evidence type="ECO:0000256" key="1">
    <source>
        <dbReference type="ARBA" id="ARBA00005417"/>
    </source>
</evidence>
<reference evidence="6" key="1">
    <citation type="submission" date="2021-01" db="EMBL/GenBank/DDBJ databases">
        <title>Marivirga sp. nov., isolated from intertidal surface sediments.</title>
        <authorList>
            <person name="Zhang M."/>
        </authorList>
    </citation>
    <scope>NUCLEOTIDE SEQUENCE</scope>
    <source>
        <strain evidence="6">SM1354</strain>
    </source>
</reference>
<evidence type="ECO:0000256" key="3">
    <source>
        <dbReference type="ARBA" id="ARBA00022741"/>
    </source>
</evidence>
<dbReference type="PROSITE" id="PS50893">
    <property type="entry name" value="ABC_TRANSPORTER_2"/>
    <property type="match status" value="1"/>
</dbReference>
<comment type="caution">
    <text evidence="6">The sequence shown here is derived from an EMBL/GenBank/DDBJ whole genome shotgun (WGS) entry which is preliminary data.</text>
</comment>